<dbReference type="InterPro" id="IPR029062">
    <property type="entry name" value="Class_I_gatase-like"/>
</dbReference>
<protein>
    <submittedName>
        <fullName evidence="3">T9SS type A sorting domain-containing protein</fullName>
    </submittedName>
</protein>
<dbReference type="AlphaFoldDB" id="A0A7V5PR66"/>
<evidence type="ECO:0000256" key="1">
    <source>
        <dbReference type="SAM" id="SignalP"/>
    </source>
</evidence>
<sequence>MKNLFLFLCSLFLFASVFASNPEKIWHLNWGDAPSALSPLKAPEGTYGPQAFAVRGDTLMVLDNGQARLKRFFNARLFDQFTIPANAREFAFRSPREIALIADNRLLANRQGQWQLVYEPTGRKVLAAIEGFTGRGVRFRLTGGETYLMPVNRNSLKKGQSALQSPPQQVRVALKGRFSAAVQVLDESGRLIHELPVDTQPFHLASIRFITDDAQGNYFIHLEFFEQQVPLKIRREVWMLSKTGKLLARVHLFRNNYVQPGRDFYVDQKAYVYQMIFTPQGVDVIRWDLSGAPNQPQPFMLDYPEHYNQIQPPEALPPAEPSDVQGRLFKNEQLQDVTPEEALSIADTYVALYWDCQQKNLTNGIVTDSYGYKVRTPDWLYIGKVHRVPYKWGGFETVQQFKDGIKAGKYAGDNYTSKCCGSSSAVGVDCSGFVSRCWKLSSHYSTSMMDDEITKPYDSWDQVRPGDACHKVGHVRLIVERKSNGSIDMVESAGFNWRVSYTNYYYYQISSYTPRYYVRMAGAPGNIPQVTLNCMLGGDSGYVDWQISSMGAVANFSLYRYFNGRPTRTLLPITSTELKFPVANGEAVYYRLSSVSSLQPDEEGIPSDTYGLYRKDGVPKVLIVDGFDRTSAHSGSWPHPYHFFAATLGRALQANGVPFETVTNDYVLDKKVDLNDYPAVFWVLGDESTEDFTFSFWEQKLVKPYLQNGGKLFVSGSEIGWDLDYKGSTKDKDFYHTFLKAVYKEDDAKSYHVVGAGGTMFQELSLNYDDGTHGVYREDYPDAIEPNDGGSVALRYGNGKVAAVQYKGLFPDGTAEGALFYMAFPFETIYNESQRNELMARVLNYFDLDVTAISSQPTDQTPKQFRLKGNYPNPFNAVTTIQFDTPSPGLLRLQVFNLLGQQVAQREQYIQTAGAHRLKFDAAALSSGVYVYQMTFRGRQTSAARGKFTLIK</sequence>
<dbReference type="Gene3D" id="3.90.1720.10">
    <property type="entry name" value="endopeptidase domain like (from Nostoc punctiforme)"/>
    <property type="match status" value="1"/>
</dbReference>
<dbReference type="SUPFAM" id="SSF52317">
    <property type="entry name" value="Class I glutamine amidotransferase-like"/>
    <property type="match status" value="1"/>
</dbReference>
<keyword evidence="1" id="KW-0732">Signal</keyword>
<evidence type="ECO:0000259" key="2">
    <source>
        <dbReference type="Pfam" id="PF18962"/>
    </source>
</evidence>
<gene>
    <name evidence="3" type="ORF">ENJ89_11200</name>
</gene>
<accession>A0A7V5PR66</accession>
<name>A0A7V5PR66_CALAY</name>
<comment type="caution">
    <text evidence="3">The sequence shown here is derived from an EMBL/GenBank/DDBJ whole genome shotgun (WGS) entry which is preliminary data.</text>
</comment>
<feature type="chain" id="PRO_5031259986" evidence="1">
    <location>
        <begin position="20"/>
        <end position="952"/>
    </location>
</feature>
<organism evidence="3">
    <name type="scientific">Caldithrix abyssi</name>
    <dbReference type="NCBI Taxonomy" id="187145"/>
    <lineage>
        <taxon>Bacteria</taxon>
        <taxon>Pseudomonadati</taxon>
        <taxon>Calditrichota</taxon>
        <taxon>Calditrichia</taxon>
        <taxon>Calditrichales</taxon>
        <taxon>Calditrichaceae</taxon>
        <taxon>Caldithrix</taxon>
    </lineage>
</organism>
<dbReference type="Pfam" id="PF18962">
    <property type="entry name" value="Por_Secre_tail"/>
    <property type="match status" value="1"/>
</dbReference>
<proteinExistence type="predicted"/>
<dbReference type="EMBL" id="DROD01000706">
    <property type="protein sequence ID" value="HHJ53752.1"/>
    <property type="molecule type" value="Genomic_DNA"/>
</dbReference>
<feature type="domain" description="Secretion system C-terminal sorting" evidence="2">
    <location>
        <begin position="871"/>
        <end position="940"/>
    </location>
</feature>
<dbReference type="InterPro" id="IPR026444">
    <property type="entry name" value="Secre_tail"/>
</dbReference>
<dbReference type="NCBIfam" id="TIGR04183">
    <property type="entry name" value="Por_Secre_tail"/>
    <property type="match status" value="1"/>
</dbReference>
<evidence type="ECO:0000313" key="3">
    <source>
        <dbReference type="EMBL" id="HHJ53752.1"/>
    </source>
</evidence>
<reference evidence="3" key="1">
    <citation type="journal article" date="2020" name="mSystems">
        <title>Genome- and Community-Level Interaction Insights into Carbon Utilization and Element Cycling Functions of Hydrothermarchaeota in Hydrothermal Sediment.</title>
        <authorList>
            <person name="Zhou Z."/>
            <person name="Liu Y."/>
            <person name="Xu W."/>
            <person name="Pan J."/>
            <person name="Luo Z.H."/>
            <person name="Li M."/>
        </authorList>
    </citation>
    <scope>NUCLEOTIDE SEQUENCE [LARGE SCALE GENOMIC DNA]</scope>
    <source>
        <strain evidence="3">HyVt-527</strain>
    </source>
</reference>
<dbReference type="Proteomes" id="UP000886124">
    <property type="component" value="Unassembled WGS sequence"/>
</dbReference>
<feature type="signal peptide" evidence="1">
    <location>
        <begin position="1"/>
        <end position="19"/>
    </location>
</feature>